<dbReference type="Gene3D" id="3.40.640.10">
    <property type="entry name" value="Type I PLP-dependent aspartate aminotransferase-like (Major domain)"/>
    <property type="match status" value="1"/>
</dbReference>
<dbReference type="Gene3D" id="3.90.1150.10">
    <property type="entry name" value="Aspartate Aminotransferase, domain 1"/>
    <property type="match status" value="1"/>
</dbReference>
<dbReference type="InterPro" id="IPR015422">
    <property type="entry name" value="PyrdxlP-dep_Trfase_small"/>
</dbReference>
<dbReference type="FunFam" id="3.40.640.10:FF:000013">
    <property type="entry name" value="4-aminobutyrate aminotransferase"/>
    <property type="match status" value="1"/>
</dbReference>
<gene>
    <name evidence="7" type="ORF">DB88DRAFT_488461</name>
</gene>
<evidence type="ECO:0000256" key="5">
    <source>
        <dbReference type="ARBA" id="ARBA00022898"/>
    </source>
</evidence>
<dbReference type="InterPro" id="IPR015421">
    <property type="entry name" value="PyrdxlP-dep_Trfase_major"/>
</dbReference>
<dbReference type="CDD" id="cd00610">
    <property type="entry name" value="OAT_like"/>
    <property type="match status" value="1"/>
</dbReference>
<keyword evidence="5 6" id="KW-0663">Pyridoxal phosphate</keyword>
<proteinExistence type="inferred from homology"/>
<comment type="cofactor">
    <cofactor evidence="1">
        <name>pyridoxal 5'-phosphate</name>
        <dbReference type="ChEBI" id="CHEBI:597326"/>
    </cofactor>
</comment>
<keyword evidence="8" id="KW-1185">Reference proteome</keyword>
<comment type="caution">
    <text evidence="7">The sequence shown here is derived from an EMBL/GenBank/DDBJ whole genome shotgun (WGS) entry which is preliminary data.</text>
</comment>
<dbReference type="PANTHER" id="PTHR11986:SF79">
    <property type="entry name" value="ACETYLORNITHINE AMINOTRANSFERASE, MITOCHONDRIAL"/>
    <property type="match status" value="1"/>
</dbReference>
<organism evidence="7 8">
    <name type="scientific">Papiliotrema laurentii</name>
    <name type="common">Cryptococcus laurentii</name>
    <dbReference type="NCBI Taxonomy" id="5418"/>
    <lineage>
        <taxon>Eukaryota</taxon>
        <taxon>Fungi</taxon>
        <taxon>Dikarya</taxon>
        <taxon>Basidiomycota</taxon>
        <taxon>Agaricomycotina</taxon>
        <taxon>Tremellomycetes</taxon>
        <taxon>Tremellales</taxon>
        <taxon>Rhynchogastremaceae</taxon>
        <taxon>Papiliotrema</taxon>
    </lineage>
</organism>
<dbReference type="AlphaFoldDB" id="A0AAD9D032"/>
<keyword evidence="4 7" id="KW-0808">Transferase</keyword>
<dbReference type="InterPro" id="IPR005814">
    <property type="entry name" value="Aminotrans_3"/>
</dbReference>
<evidence type="ECO:0000256" key="6">
    <source>
        <dbReference type="RuleBase" id="RU003560"/>
    </source>
</evidence>
<accession>A0AAD9D032</accession>
<dbReference type="PANTHER" id="PTHR11986">
    <property type="entry name" value="AMINOTRANSFERASE CLASS III"/>
    <property type="match status" value="1"/>
</dbReference>
<dbReference type="Proteomes" id="UP001182556">
    <property type="component" value="Unassembled WGS sequence"/>
</dbReference>
<dbReference type="Pfam" id="PF00202">
    <property type="entry name" value="Aminotran_3"/>
    <property type="match status" value="1"/>
</dbReference>
<dbReference type="PIRSF" id="PIRSF000521">
    <property type="entry name" value="Transaminase_4ab_Lys_Orn"/>
    <property type="match status" value="1"/>
</dbReference>
<dbReference type="InterPro" id="IPR049704">
    <property type="entry name" value="Aminotrans_3_PPA_site"/>
</dbReference>
<dbReference type="InterPro" id="IPR050103">
    <property type="entry name" value="Class-III_PLP-dep_AT"/>
</dbReference>
<dbReference type="GO" id="GO:0008483">
    <property type="term" value="F:transaminase activity"/>
    <property type="evidence" value="ECO:0007669"/>
    <property type="project" value="UniProtKB-KW"/>
</dbReference>
<dbReference type="GO" id="GO:0030170">
    <property type="term" value="F:pyridoxal phosphate binding"/>
    <property type="evidence" value="ECO:0007669"/>
    <property type="project" value="InterPro"/>
</dbReference>
<evidence type="ECO:0000313" key="7">
    <source>
        <dbReference type="EMBL" id="KAK1923919.1"/>
    </source>
</evidence>
<evidence type="ECO:0000313" key="8">
    <source>
        <dbReference type="Proteomes" id="UP001182556"/>
    </source>
</evidence>
<evidence type="ECO:0000256" key="3">
    <source>
        <dbReference type="ARBA" id="ARBA00022576"/>
    </source>
</evidence>
<dbReference type="GO" id="GO:0042802">
    <property type="term" value="F:identical protein binding"/>
    <property type="evidence" value="ECO:0007669"/>
    <property type="project" value="TreeGrafter"/>
</dbReference>
<name>A0AAD9D032_PAPLA</name>
<dbReference type="PROSITE" id="PS00600">
    <property type="entry name" value="AA_TRANSFER_CLASS_3"/>
    <property type="match status" value="1"/>
</dbReference>
<evidence type="ECO:0000256" key="1">
    <source>
        <dbReference type="ARBA" id="ARBA00001933"/>
    </source>
</evidence>
<evidence type="ECO:0000256" key="2">
    <source>
        <dbReference type="ARBA" id="ARBA00008954"/>
    </source>
</evidence>
<protein>
    <submittedName>
        <fullName evidence="7">Pyridoxal phosphate-dependent transferase</fullName>
    </submittedName>
</protein>
<dbReference type="InterPro" id="IPR015424">
    <property type="entry name" value="PyrdxlP-dep_Trfase"/>
</dbReference>
<comment type="similarity">
    <text evidence="2 6">Belongs to the class-III pyridoxal-phosphate-dependent aminotransferase family.</text>
</comment>
<evidence type="ECO:0000256" key="4">
    <source>
        <dbReference type="ARBA" id="ARBA00022679"/>
    </source>
</evidence>
<dbReference type="SUPFAM" id="SSF53383">
    <property type="entry name" value="PLP-dependent transferases"/>
    <property type="match status" value="1"/>
</dbReference>
<keyword evidence="3" id="KW-0032">Aminotransferase</keyword>
<reference evidence="7" key="1">
    <citation type="submission" date="2023-02" db="EMBL/GenBank/DDBJ databases">
        <title>Identification and recombinant expression of a fungal hydrolase from Papiliotrema laurentii that hydrolyzes apple cutin and clears colloidal polyester polyurethane.</title>
        <authorList>
            <consortium name="DOE Joint Genome Institute"/>
            <person name="Roman V.A."/>
            <person name="Bojanowski C."/>
            <person name="Crable B.R."/>
            <person name="Wagner D.N."/>
            <person name="Hung C.S."/>
            <person name="Nadeau L.J."/>
            <person name="Schratz L."/>
            <person name="Haridas S."/>
            <person name="Pangilinan J."/>
            <person name="Lipzen A."/>
            <person name="Na H."/>
            <person name="Yan M."/>
            <person name="Ng V."/>
            <person name="Grigoriev I.V."/>
            <person name="Spatafora J.W."/>
            <person name="Barlow D."/>
            <person name="Biffinger J."/>
            <person name="Kelley-Loughnane N."/>
            <person name="Varaljay V.A."/>
            <person name="Crookes-Goodson W.J."/>
        </authorList>
    </citation>
    <scope>NUCLEOTIDE SEQUENCE</scope>
    <source>
        <strain evidence="7">5307AH</strain>
    </source>
</reference>
<sequence>MPVPVKTSADWQAFAKEHTARGLGRMHDMVVVKGQGCKLYTMDDKEYLDFTAGIGVTNLGHCHPAVTAAAAAQVGNIVHAQCQIMLSVPYLQLIERLLPMMPDPSLNSIYFWNSGTEAIEAAIKISRQSTGRPYVITFQGAYHGRTAGAGALTRSKPTFTRKQGPVMPGVYVTAYPYWHSLGLPVDTPQATVVEMAKKQLDLLFLQQVDPREVAAIFVEAVQGEGGYVPCPPEFLFYLRSVCDTHGIKLVVDEVQTGFGRTGKFFALQTIAPGLRPDIMTIAKGLANGFPLSGVVCNKETMDMLEGGSLGGTYAGNAVSCAAAVAVADVLATREFETNVAARSKQMFDILRKLQQDSATKGLIAEVRGVGLMIGVEFRQSEDPEKKTKYGPRIQSKCFDKGLLILTTSCFDTIRFVPALIVTEQEVAQAMDIFSSALREVALEG</sequence>
<dbReference type="EMBL" id="JAODAN010000005">
    <property type="protein sequence ID" value="KAK1923919.1"/>
    <property type="molecule type" value="Genomic_DNA"/>
</dbReference>